<proteinExistence type="predicted"/>
<reference evidence="1 2" key="1">
    <citation type="journal article" date="2016" name="Mol. Biol. Evol.">
        <title>Genome-Wide Survey of Gut Fungi (Harpellales) Reveals the First Horizontally Transferred Ubiquitin Gene from a Mosquito Host.</title>
        <authorList>
            <person name="Wang Y."/>
            <person name="White M.M."/>
            <person name="Kvist S."/>
            <person name="Moncalvo J.M."/>
        </authorList>
    </citation>
    <scope>NUCLEOTIDE SEQUENCE [LARGE SCALE GENOMIC DNA]</scope>
    <source>
        <strain evidence="1 2">ALG-7-W6</strain>
    </source>
</reference>
<organism evidence="1 2">
    <name type="scientific">Smittium mucronatum</name>
    <dbReference type="NCBI Taxonomy" id="133383"/>
    <lineage>
        <taxon>Eukaryota</taxon>
        <taxon>Fungi</taxon>
        <taxon>Fungi incertae sedis</taxon>
        <taxon>Zoopagomycota</taxon>
        <taxon>Kickxellomycotina</taxon>
        <taxon>Harpellomycetes</taxon>
        <taxon>Harpellales</taxon>
        <taxon>Legeriomycetaceae</taxon>
        <taxon>Smittium</taxon>
    </lineage>
</organism>
<sequence>MNEHNSTWASFAWGIFIDFWDWIPKHNEKNSLQYAALTFLVGKFYQAAGKILKLPRMREDVVFSTEHRFPCLFEENFNSSFPEADILDYWRSCFGVRLGQLFDLAQ</sequence>
<protein>
    <submittedName>
        <fullName evidence="1">Uncharacterized protein</fullName>
    </submittedName>
</protein>
<accession>A0A1R0GT46</accession>
<evidence type="ECO:0000313" key="2">
    <source>
        <dbReference type="Proteomes" id="UP000187455"/>
    </source>
</evidence>
<dbReference type="EMBL" id="LSSL01003810">
    <property type="protein sequence ID" value="OLY80067.1"/>
    <property type="molecule type" value="Genomic_DNA"/>
</dbReference>
<dbReference type="AlphaFoldDB" id="A0A1R0GT46"/>
<comment type="caution">
    <text evidence="1">The sequence shown here is derived from an EMBL/GenBank/DDBJ whole genome shotgun (WGS) entry which is preliminary data.</text>
</comment>
<dbReference type="Proteomes" id="UP000187455">
    <property type="component" value="Unassembled WGS sequence"/>
</dbReference>
<gene>
    <name evidence="1" type="ORF">AYI68_g5846</name>
</gene>
<name>A0A1R0GT46_9FUNG</name>
<evidence type="ECO:0000313" key="1">
    <source>
        <dbReference type="EMBL" id="OLY80067.1"/>
    </source>
</evidence>
<keyword evidence="2" id="KW-1185">Reference proteome</keyword>